<sequence>MDKIIISHLVDSDRSAVFDLLQNEQTMKFLGPRRPLTDGEAEAWFVNEQQSETRFAFRSVENNEIVGFCGVTLLDAELDFGYFIRYKFWGQGLAVLMCKLAIFKLAQTIDLTQVKVFIASDNVGSQKVAHKLGWQIKSAAKNEFESGHLYQIRI</sequence>
<dbReference type="PANTHER" id="PTHR43792">
    <property type="entry name" value="GNAT FAMILY, PUTATIVE (AFU_ORTHOLOGUE AFUA_3G00765)-RELATED-RELATED"/>
    <property type="match status" value="1"/>
</dbReference>
<dbReference type="Pfam" id="PF13302">
    <property type="entry name" value="Acetyltransf_3"/>
    <property type="match status" value="1"/>
</dbReference>
<accession>A0ABY5IK06</accession>
<evidence type="ECO:0000313" key="2">
    <source>
        <dbReference type="EMBL" id="UTZ33181.1"/>
    </source>
</evidence>
<evidence type="ECO:0000259" key="1">
    <source>
        <dbReference type="PROSITE" id="PS51186"/>
    </source>
</evidence>
<organism evidence="2 3">
    <name type="scientific">Vibrio campbellii</name>
    <dbReference type="NCBI Taxonomy" id="680"/>
    <lineage>
        <taxon>Bacteria</taxon>
        <taxon>Pseudomonadati</taxon>
        <taxon>Pseudomonadota</taxon>
        <taxon>Gammaproteobacteria</taxon>
        <taxon>Vibrionales</taxon>
        <taxon>Vibrionaceae</taxon>
        <taxon>Vibrio</taxon>
    </lineage>
</organism>
<dbReference type="RefSeq" id="WP_255903794.1">
    <property type="nucleotide sequence ID" value="NZ_CP050471.1"/>
</dbReference>
<dbReference type="PANTHER" id="PTHR43792:SF1">
    <property type="entry name" value="N-ACETYLTRANSFERASE DOMAIN-CONTAINING PROTEIN"/>
    <property type="match status" value="1"/>
</dbReference>
<dbReference type="InterPro" id="IPR051531">
    <property type="entry name" value="N-acetyltransferase"/>
</dbReference>
<evidence type="ECO:0000313" key="3">
    <source>
        <dbReference type="Proteomes" id="UP001059912"/>
    </source>
</evidence>
<reference evidence="2" key="1">
    <citation type="submission" date="2020-03" db="EMBL/GenBank/DDBJ databases">
        <title>Five strains of Vibrio campbellii isolated from Mariana Trench.</title>
        <authorList>
            <person name="Liang J."/>
            <person name="Zhang X.-H."/>
        </authorList>
    </citation>
    <scope>NUCLEOTIDE SEQUENCE</scope>
    <source>
        <strain evidence="2">LJC013</strain>
    </source>
</reference>
<dbReference type="Gene3D" id="3.40.630.30">
    <property type="match status" value="1"/>
</dbReference>
<dbReference type="InterPro" id="IPR016181">
    <property type="entry name" value="Acyl_CoA_acyltransferase"/>
</dbReference>
<dbReference type="PROSITE" id="PS51186">
    <property type="entry name" value="GNAT"/>
    <property type="match status" value="1"/>
</dbReference>
<gene>
    <name evidence="2" type="ORF">HB762_17860</name>
</gene>
<protein>
    <submittedName>
        <fullName evidence="2">GNAT family N-acetyltransferase</fullName>
    </submittedName>
</protein>
<name>A0ABY5IK06_9VIBR</name>
<dbReference type="Proteomes" id="UP001059912">
    <property type="component" value="Chromosome 2"/>
</dbReference>
<feature type="domain" description="N-acetyltransferase" evidence="1">
    <location>
        <begin position="4"/>
        <end position="154"/>
    </location>
</feature>
<proteinExistence type="predicted"/>
<dbReference type="InterPro" id="IPR000182">
    <property type="entry name" value="GNAT_dom"/>
</dbReference>
<keyword evidence="3" id="KW-1185">Reference proteome</keyword>
<dbReference type="EMBL" id="CP050471">
    <property type="protein sequence ID" value="UTZ33181.1"/>
    <property type="molecule type" value="Genomic_DNA"/>
</dbReference>
<dbReference type="SUPFAM" id="SSF55729">
    <property type="entry name" value="Acyl-CoA N-acyltransferases (Nat)"/>
    <property type="match status" value="1"/>
</dbReference>